<dbReference type="AlphaFoldDB" id="A0A0A9AGA6"/>
<evidence type="ECO:0000313" key="1">
    <source>
        <dbReference type="EMBL" id="JAD50709.1"/>
    </source>
</evidence>
<name>A0A0A9AGA6_ARUDO</name>
<reference evidence="1" key="1">
    <citation type="submission" date="2014-09" db="EMBL/GenBank/DDBJ databases">
        <authorList>
            <person name="Magalhaes I.L.F."/>
            <person name="Oliveira U."/>
            <person name="Santos F.R."/>
            <person name="Vidigal T.H.D.A."/>
            <person name="Brescovit A.D."/>
            <person name="Santos A.J."/>
        </authorList>
    </citation>
    <scope>NUCLEOTIDE SEQUENCE</scope>
    <source>
        <tissue evidence="1">Shoot tissue taken approximately 20 cm above the soil surface</tissue>
    </source>
</reference>
<reference evidence="1" key="2">
    <citation type="journal article" date="2015" name="Data Brief">
        <title>Shoot transcriptome of the giant reed, Arundo donax.</title>
        <authorList>
            <person name="Barrero R.A."/>
            <person name="Guerrero F.D."/>
            <person name="Moolhuijzen P."/>
            <person name="Goolsby J.A."/>
            <person name="Tidwell J."/>
            <person name="Bellgard S.E."/>
            <person name="Bellgard M.I."/>
        </authorList>
    </citation>
    <scope>NUCLEOTIDE SEQUENCE</scope>
    <source>
        <tissue evidence="1">Shoot tissue taken approximately 20 cm above the soil surface</tissue>
    </source>
</reference>
<organism evidence="1">
    <name type="scientific">Arundo donax</name>
    <name type="common">Giant reed</name>
    <name type="synonym">Donax arundinaceus</name>
    <dbReference type="NCBI Taxonomy" id="35708"/>
    <lineage>
        <taxon>Eukaryota</taxon>
        <taxon>Viridiplantae</taxon>
        <taxon>Streptophyta</taxon>
        <taxon>Embryophyta</taxon>
        <taxon>Tracheophyta</taxon>
        <taxon>Spermatophyta</taxon>
        <taxon>Magnoliopsida</taxon>
        <taxon>Liliopsida</taxon>
        <taxon>Poales</taxon>
        <taxon>Poaceae</taxon>
        <taxon>PACMAD clade</taxon>
        <taxon>Arundinoideae</taxon>
        <taxon>Arundineae</taxon>
        <taxon>Arundo</taxon>
    </lineage>
</organism>
<protein>
    <submittedName>
        <fullName evidence="1">Uncharacterized protein</fullName>
    </submittedName>
</protein>
<accession>A0A0A9AGA6</accession>
<proteinExistence type="predicted"/>
<sequence length="65" mass="7435">MNPIFPFKKSSSSSLIGNSFELLKNFSLTKILCGLQISSRHPYKSQTFRSIKNYILFEAFTISIN</sequence>
<dbReference type="EMBL" id="GBRH01247186">
    <property type="protein sequence ID" value="JAD50709.1"/>
    <property type="molecule type" value="Transcribed_RNA"/>
</dbReference>